<evidence type="ECO:0000313" key="3">
    <source>
        <dbReference type="Proteomes" id="UP000033047"/>
    </source>
</evidence>
<name>A0A0F5IP45_9BACT</name>
<dbReference type="STRING" id="927665.HMPREF1535_04754"/>
<dbReference type="PATRIC" id="fig|927665.4.peg.4876"/>
<sequence>MIVKKLSDVSGTGFPGARYNEMKVAAGLAHLMTMENVSIELRHKIEVLHKFGLDAAVEVERYLKDCSKTYGNTATTRFQFHVSASVKGKIMSAEELTEFARELMNEAGYGRQPYFVYYHRDTDNNHVHILSTRIRPNGFPIPDHHDYRRLNACANRILSSDIENDMARIFAYDYETEGQFANIVKAHGYKMEKSLDGYRLFKCGGEAGNVSIGDIFAHTTNNSRKRKERLTQLRAIIRRYKSEIKNGKCQKVDNVKRSEGGKKKPFSAKRNPDIRKLLGSDGKTLSEETQEKIQQLLDVLKSRFGIDIYFQKDRTGQVRGYGIVDHAVKIAFDGSKVMKLSELIDFTPQQKRKPSPLDVYRTLLTVEICREGLNDYIRIHTKDGETYQKGISMRQYSWYHGVKPEEREDVGYMIAATMLSEEILAAYLKFNPVNNLTESIKSVAVIRHRNGGQALRITMADGFSTSINTMTQEETSRYKAMPPSEQQEYLRELAIAYLTHEDARTITRRIKEQTLSRTGARVLPNRPQDFPEQTMRIFAMNLSAAISSLNVNTAHGINREWEVGHRSRNDDIDNRQSGTNLSM</sequence>
<dbReference type="InterPro" id="IPR005094">
    <property type="entry name" value="Endonuclease_MobA/VirD2"/>
</dbReference>
<dbReference type="HOGENOM" id="CLU_467579_0_0_10"/>
<dbReference type="EMBL" id="AQHV01000026">
    <property type="protein sequence ID" value="KKB47344.1"/>
    <property type="molecule type" value="Genomic_DNA"/>
</dbReference>
<dbReference type="AlphaFoldDB" id="A0A0F5IP45"/>
<proteinExistence type="predicted"/>
<gene>
    <name evidence="2" type="ORF">HMPREF1535_04754</name>
</gene>
<protein>
    <recommendedName>
        <fullName evidence="1">MobA/VirD2-like nuclease domain-containing protein</fullName>
    </recommendedName>
</protein>
<feature type="domain" description="MobA/VirD2-like nuclease" evidence="1">
    <location>
        <begin position="58"/>
        <end position="157"/>
    </location>
</feature>
<evidence type="ECO:0000313" key="2">
    <source>
        <dbReference type="EMBL" id="KKB47344.1"/>
    </source>
</evidence>
<comment type="caution">
    <text evidence="2">The sequence shown here is derived from an EMBL/GenBank/DDBJ whole genome shotgun (WGS) entry which is preliminary data.</text>
</comment>
<evidence type="ECO:0000259" key="1">
    <source>
        <dbReference type="Pfam" id="PF03432"/>
    </source>
</evidence>
<accession>A0A0F5IP45</accession>
<dbReference type="RefSeq" id="WP_046147760.1">
    <property type="nucleotide sequence ID" value="NZ_KQ033914.1"/>
</dbReference>
<organism evidence="2 3">
    <name type="scientific">Parabacteroides goldsteinii DSM 19448 = WAL 12034</name>
    <dbReference type="NCBI Taxonomy" id="927665"/>
    <lineage>
        <taxon>Bacteria</taxon>
        <taxon>Pseudomonadati</taxon>
        <taxon>Bacteroidota</taxon>
        <taxon>Bacteroidia</taxon>
        <taxon>Bacteroidales</taxon>
        <taxon>Tannerellaceae</taxon>
        <taxon>Parabacteroides</taxon>
    </lineage>
</organism>
<dbReference type="Proteomes" id="UP000033047">
    <property type="component" value="Unassembled WGS sequence"/>
</dbReference>
<dbReference type="Pfam" id="PF03432">
    <property type="entry name" value="Relaxase"/>
    <property type="match status" value="1"/>
</dbReference>
<reference evidence="2 3" key="1">
    <citation type="submission" date="2013-04" db="EMBL/GenBank/DDBJ databases">
        <title>The Genome Sequence of Parabacteroides goldsteinii DSM 19448.</title>
        <authorList>
            <consortium name="The Broad Institute Genomics Platform"/>
            <person name="Earl A."/>
            <person name="Ward D."/>
            <person name="Feldgarden M."/>
            <person name="Gevers D."/>
            <person name="Martens E."/>
            <person name="Sakamoto M."/>
            <person name="Benno Y."/>
            <person name="Song Y."/>
            <person name="Liu C."/>
            <person name="Lee J."/>
            <person name="Bolanos M."/>
            <person name="Vaisanen M.L."/>
            <person name="Finegold S.M."/>
            <person name="Walker B."/>
            <person name="Young S."/>
            <person name="Zeng Q."/>
            <person name="Gargeya S."/>
            <person name="Fitzgerald M."/>
            <person name="Haas B."/>
            <person name="Abouelleil A."/>
            <person name="Allen A.W."/>
            <person name="Alvarado L."/>
            <person name="Arachchi H.M."/>
            <person name="Berlin A.M."/>
            <person name="Chapman S.B."/>
            <person name="Gainer-Dewar J."/>
            <person name="Goldberg J."/>
            <person name="Griggs A."/>
            <person name="Gujja S."/>
            <person name="Hansen M."/>
            <person name="Howarth C."/>
            <person name="Imamovic A."/>
            <person name="Ireland A."/>
            <person name="Larimer J."/>
            <person name="McCowan C."/>
            <person name="Murphy C."/>
            <person name="Pearson M."/>
            <person name="Poon T.W."/>
            <person name="Priest M."/>
            <person name="Roberts A."/>
            <person name="Saif S."/>
            <person name="Shea T."/>
            <person name="Sisk P."/>
            <person name="Sykes S."/>
            <person name="Wortman J."/>
            <person name="Nusbaum C."/>
            <person name="Birren B."/>
        </authorList>
    </citation>
    <scope>NUCLEOTIDE SEQUENCE [LARGE SCALE GENOMIC DNA]</scope>
    <source>
        <strain evidence="2 3">DSM 19448</strain>
    </source>
</reference>